<comment type="caution">
    <text evidence="3">The sequence shown here is derived from an EMBL/GenBank/DDBJ whole genome shotgun (WGS) entry which is preliminary data.</text>
</comment>
<dbReference type="GO" id="GO:0006310">
    <property type="term" value="P:DNA recombination"/>
    <property type="evidence" value="ECO:0007669"/>
    <property type="project" value="UniProtKB-KW"/>
</dbReference>
<dbReference type="PANTHER" id="PTHR30349:SF64">
    <property type="entry name" value="PROPHAGE INTEGRASE INTD-RELATED"/>
    <property type="match status" value="1"/>
</dbReference>
<dbReference type="InterPro" id="IPR050090">
    <property type="entry name" value="Tyrosine_recombinase_XerCD"/>
</dbReference>
<dbReference type="PANTHER" id="PTHR30349">
    <property type="entry name" value="PHAGE INTEGRASE-RELATED"/>
    <property type="match status" value="1"/>
</dbReference>
<dbReference type="Pfam" id="PF00589">
    <property type="entry name" value="Phage_integrase"/>
    <property type="match status" value="1"/>
</dbReference>
<feature type="domain" description="Tyr recombinase" evidence="2">
    <location>
        <begin position="1"/>
        <end position="186"/>
    </location>
</feature>
<dbReference type="InterPro" id="IPR011010">
    <property type="entry name" value="DNA_brk_join_enz"/>
</dbReference>
<dbReference type="AlphaFoldDB" id="A0A7Y7M0S9"/>
<proteinExistence type="predicted"/>
<reference evidence="3 4" key="1">
    <citation type="submission" date="2020-02" db="EMBL/GenBank/DDBJ databases">
        <title>Genome sequence of strain AETb3-4.</title>
        <authorList>
            <person name="Gao J."/>
            <person name="Zhang X."/>
        </authorList>
    </citation>
    <scope>NUCLEOTIDE SEQUENCE [LARGE SCALE GENOMIC DNA]</scope>
    <source>
        <strain evidence="3 4">AETb3-4</strain>
    </source>
</reference>
<sequence length="197" mass="21182">MLGHVQHGCLVGEDLRPCWAPALRWGDIDWTASRLSIRRAVTLIKNKGEGQSLTVGKTTGGKPRVVDLDAQTLAMLKAHNVSQGGIALPPARDDACVLGSLQGTIRHPERFSRRFETALKQARAELGEDALPALRLHDLRHTLDTLLLAAGVPVKVVSERLGHANATMTLGVYAHVMLGMQQEAAEKFGALLYGGTA</sequence>
<dbReference type="EMBL" id="JAAMFM010000023">
    <property type="protein sequence ID" value="NVM96038.1"/>
    <property type="molecule type" value="Genomic_DNA"/>
</dbReference>
<dbReference type="Gene3D" id="1.10.443.10">
    <property type="entry name" value="Intergrase catalytic core"/>
    <property type="match status" value="1"/>
</dbReference>
<dbReference type="GO" id="GO:0015074">
    <property type="term" value="P:DNA integration"/>
    <property type="evidence" value="ECO:0007669"/>
    <property type="project" value="InterPro"/>
</dbReference>
<accession>A0A7Y7M0S9</accession>
<dbReference type="SUPFAM" id="SSF56349">
    <property type="entry name" value="DNA breaking-rejoining enzymes"/>
    <property type="match status" value="1"/>
</dbReference>
<dbReference type="RefSeq" id="WP_176635756.1">
    <property type="nucleotide sequence ID" value="NZ_JAAMFM010000023.1"/>
</dbReference>
<evidence type="ECO:0000313" key="4">
    <source>
        <dbReference type="Proteomes" id="UP000543556"/>
    </source>
</evidence>
<evidence type="ECO:0000313" key="3">
    <source>
        <dbReference type="EMBL" id="NVM96038.1"/>
    </source>
</evidence>
<organism evidence="3 4">
    <name type="scientific">Arthrobacter wenxiniae</name>
    <dbReference type="NCBI Taxonomy" id="2713570"/>
    <lineage>
        <taxon>Bacteria</taxon>
        <taxon>Bacillati</taxon>
        <taxon>Actinomycetota</taxon>
        <taxon>Actinomycetes</taxon>
        <taxon>Micrococcales</taxon>
        <taxon>Micrococcaceae</taxon>
        <taxon>Arthrobacter</taxon>
    </lineage>
</organism>
<keyword evidence="1" id="KW-0233">DNA recombination</keyword>
<dbReference type="InterPro" id="IPR002104">
    <property type="entry name" value="Integrase_catalytic"/>
</dbReference>
<gene>
    <name evidence="3" type="ORF">G6034_14225</name>
</gene>
<dbReference type="PROSITE" id="PS51898">
    <property type="entry name" value="TYR_RECOMBINASE"/>
    <property type="match status" value="1"/>
</dbReference>
<dbReference type="InterPro" id="IPR013762">
    <property type="entry name" value="Integrase-like_cat_sf"/>
</dbReference>
<dbReference type="Proteomes" id="UP000543556">
    <property type="component" value="Unassembled WGS sequence"/>
</dbReference>
<keyword evidence="4" id="KW-1185">Reference proteome</keyword>
<dbReference type="CDD" id="cd01189">
    <property type="entry name" value="INT_ICEBs1_C_like"/>
    <property type="match status" value="1"/>
</dbReference>
<dbReference type="GO" id="GO:0003677">
    <property type="term" value="F:DNA binding"/>
    <property type="evidence" value="ECO:0007669"/>
    <property type="project" value="InterPro"/>
</dbReference>
<name>A0A7Y7M0S9_9MICC</name>
<evidence type="ECO:0000259" key="2">
    <source>
        <dbReference type="PROSITE" id="PS51898"/>
    </source>
</evidence>
<evidence type="ECO:0000256" key="1">
    <source>
        <dbReference type="ARBA" id="ARBA00023172"/>
    </source>
</evidence>
<protein>
    <submittedName>
        <fullName evidence="3">Site-specific integrase</fullName>
    </submittedName>
</protein>